<evidence type="ECO:0000313" key="2">
    <source>
        <dbReference type="EMBL" id="CYU48484.1"/>
    </source>
</evidence>
<gene>
    <name evidence="2" type="ORF">ERS132410_00315</name>
    <name evidence="3" type="ORF">ERS132521_01718</name>
</gene>
<dbReference type="Proteomes" id="UP000073485">
    <property type="component" value="Unassembled WGS sequence"/>
</dbReference>
<dbReference type="EMBL" id="FILL01000016">
    <property type="protein sequence ID" value="CYX73214.1"/>
    <property type="molecule type" value="Genomic_DNA"/>
</dbReference>
<keyword evidence="1" id="KW-1133">Transmembrane helix</keyword>
<proteinExistence type="predicted"/>
<keyword evidence="1" id="KW-0812">Transmembrane</keyword>
<feature type="transmembrane region" description="Helical" evidence="1">
    <location>
        <begin position="60"/>
        <end position="81"/>
    </location>
</feature>
<name>A0A0Z8E2V9_STRSU</name>
<dbReference type="EMBL" id="FIGO01000002">
    <property type="protein sequence ID" value="CYU48484.1"/>
    <property type="molecule type" value="Genomic_DNA"/>
</dbReference>
<organism evidence="3 4">
    <name type="scientific">Streptococcus suis</name>
    <dbReference type="NCBI Taxonomy" id="1307"/>
    <lineage>
        <taxon>Bacteria</taxon>
        <taxon>Bacillati</taxon>
        <taxon>Bacillota</taxon>
        <taxon>Bacilli</taxon>
        <taxon>Lactobacillales</taxon>
        <taxon>Streptococcaceae</taxon>
        <taxon>Streptococcus</taxon>
    </lineage>
</organism>
<feature type="transmembrane region" description="Helical" evidence="1">
    <location>
        <begin position="31"/>
        <end position="53"/>
    </location>
</feature>
<keyword evidence="1" id="KW-0472">Membrane</keyword>
<dbReference type="Proteomes" id="UP000072353">
    <property type="component" value="Unassembled WGS sequence"/>
</dbReference>
<evidence type="ECO:0000313" key="4">
    <source>
        <dbReference type="Proteomes" id="UP000072353"/>
    </source>
</evidence>
<dbReference type="RefSeq" id="WP_044680208.1">
    <property type="nucleotide sequence ID" value="NZ_CECY01000013.1"/>
</dbReference>
<sequence length="136" mass="15558">MSKNIWIYVTGVLVMLTTVALGLLIPHKEIGLYFIALGLLVLSEFLFFLQLIVKRHFADWLPINIVTVIWVIFQSIMLFISNYISVRVFWIVEVIVIGGVAIIGSLTATDSHYRRVRREIIADNSEDVFTPKQGDY</sequence>
<evidence type="ECO:0000313" key="3">
    <source>
        <dbReference type="EMBL" id="CYX73214.1"/>
    </source>
</evidence>
<evidence type="ECO:0000313" key="5">
    <source>
        <dbReference type="Proteomes" id="UP000073485"/>
    </source>
</evidence>
<evidence type="ECO:0000256" key="1">
    <source>
        <dbReference type="SAM" id="Phobius"/>
    </source>
</evidence>
<protein>
    <submittedName>
        <fullName evidence="3">Uncharacterized protein</fullName>
    </submittedName>
</protein>
<accession>A0A0Z8E2V9</accession>
<feature type="transmembrane region" description="Helical" evidence="1">
    <location>
        <begin position="5"/>
        <end position="25"/>
    </location>
</feature>
<feature type="transmembrane region" description="Helical" evidence="1">
    <location>
        <begin position="87"/>
        <end position="108"/>
    </location>
</feature>
<dbReference type="AlphaFoldDB" id="A0A0Z8E2V9"/>
<reference evidence="4 5" key="1">
    <citation type="submission" date="2016-02" db="EMBL/GenBank/DDBJ databases">
        <authorList>
            <consortium name="Pathogen Informatics"/>
        </authorList>
    </citation>
    <scope>NUCLEOTIDE SEQUENCE [LARGE SCALE GENOMIC DNA]</scope>
    <source>
        <strain evidence="2 5">LSS48</strain>
        <strain evidence="3 4">SS975</strain>
    </source>
</reference>